<dbReference type="SUPFAM" id="SSF55729">
    <property type="entry name" value="Acyl-CoA N-acyltransferases (Nat)"/>
    <property type="match status" value="1"/>
</dbReference>
<dbReference type="RefSeq" id="WP_229915707.1">
    <property type="nucleotide sequence ID" value="NZ_BNBE01000002.1"/>
</dbReference>
<comment type="caution">
    <text evidence="1">The sequence shown here is derived from an EMBL/GenBank/DDBJ whole genome shotgun (WGS) entry which is preliminary data.</text>
</comment>
<evidence type="ECO:0000313" key="1">
    <source>
        <dbReference type="EMBL" id="GHG13158.1"/>
    </source>
</evidence>
<sequence>MASAPHLGHLGGVRSADESWQIRRAECRAWLDESHAKILTIRDHDRLLGYAFVRVIAAAGSWKLDDRVGALETLVVAADARGRGP</sequence>
<protein>
    <submittedName>
        <fullName evidence="1">Uncharacterized protein</fullName>
    </submittedName>
</protein>
<name>A0A919BTF0_STRFL</name>
<dbReference type="Gene3D" id="3.40.630.30">
    <property type="match status" value="1"/>
</dbReference>
<proteinExistence type="predicted"/>
<keyword evidence="2" id="KW-1185">Reference proteome</keyword>
<gene>
    <name evidence="1" type="ORF">GCM10017667_53620</name>
</gene>
<dbReference type="InterPro" id="IPR016181">
    <property type="entry name" value="Acyl_CoA_acyltransferase"/>
</dbReference>
<evidence type="ECO:0000313" key="2">
    <source>
        <dbReference type="Proteomes" id="UP000632849"/>
    </source>
</evidence>
<dbReference type="EMBL" id="BNBE01000002">
    <property type="protein sequence ID" value="GHG13158.1"/>
    <property type="molecule type" value="Genomic_DNA"/>
</dbReference>
<dbReference type="AlphaFoldDB" id="A0A919BTF0"/>
<reference evidence="1" key="1">
    <citation type="journal article" date="2014" name="Int. J. Syst. Evol. Microbiol.">
        <title>Complete genome sequence of Corynebacterium casei LMG S-19264T (=DSM 44701T), isolated from a smear-ripened cheese.</title>
        <authorList>
            <consortium name="US DOE Joint Genome Institute (JGI-PGF)"/>
            <person name="Walter F."/>
            <person name="Albersmeier A."/>
            <person name="Kalinowski J."/>
            <person name="Ruckert C."/>
        </authorList>
    </citation>
    <scope>NUCLEOTIDE SEQUENCE</scope>
    <source>
        <strain evidence="1">JCM 4122</strain>
    </source>
</reference>
<dbReference type="Proteomes" id="UP000632849">
    <property type="component" value="Unassembled WGS sequence"/>
</dbReference>
<accession>A0A919BTF0</accession>
<organism evidence="1 2">
    <name type="scientific">Streptomyces filamentosus</name>
    <name type="common">Streptomyces roseosporus</name>
    <dbReference type="NCBI Taxonomy" id="67294"/>
    <lineage>
        <taxon>Bacteria</taxon>
        <taxon>Bacillati</taxon>
        <taxon>Actinomycetota</taxon>
        <taxon>Actinomycetes</taxon>
        <taxon>Kitasatosporales</taxon>
        <taxon>Streptomycetaceae</taxon>
        <taxon>Streptomyces</taxon>
    </lineage>
</organism>
<reference evidence="1" key="2">
    <citation type="submission" date="2020-09" db="EMBL/GenBank/DDBJ databases">
        <authorList>
            <person name="Sun Q."/>
            <person name="Ohkuma M."/>
        </authorList>
    </citation>
    <scope>NUCLEOTIDE SEQUENCE</scope>
    <source>
        <strain evidence="1">JCM 4122</strain>
    </source>
</reference>